<keyword evidence="1" id="KW-0732">Signal</keyword>
<sequence length="566" mass="61932">MKHSSRSFHALFCLTLTITSSYAQTLPVFQVRASQAGEAGAVKLAQQLFGLSEVHKSTNGDKSSIIVQSTDGTKRVEFDNASGGFWATDDTQLWNTDLKPKLVDEKTAIRMADEMAGKYGWLPEVKGPLKLARGRIGGTFFATEEEIPTTRGQYKRQEQQLDVSVNYDITIAVPSDAKTQQEFPIIGGGGKFQVTFGDSGKLIGYQGLWRDIIEAGTKQYNVIPKAKADAQFLASAKQLSDTIDANSTIAYFSAPYGEFQEVLYPVYVYDGTAKVGNEIVQLRRSYVPATEFGPINTFVPEHLPARKPDPPAVRHRSLRPRSLRPRTVDDGILEAGTEWLGVPYGLGNTEKNAKGFRDQLVAGSGGWKINFNFGNDLVWESDFNAQDDIYVDSVDFLFYTGHANQNGWLATMPGTGTTQMVHHSIVGISPGSPGDLWGQQDLDWMVVAACGPLQDAAFISGGGNAFDRWRGAFDGLHIMFAYGSVSGDTDDEGHRLVKYAQDGAKLIDAWFRTAKELQGGSVVVTAMWAKGLQGNSRDDHLSGYGYISGDNVGIDQTTRSFMWSTC</sequence>
<evidence type="ECO:0000313" key="3">
    <source>
        <dbReference type="Proteomes" id="UP001447188"/>
    </source>
</evidence>
<name>A0ABR3G5W5_9PEZI</name>
<accession>A0ABR3G5W5</accession>
<feature type="chain" id="PRO_5045597356" evidence="1">
    <location>
        <begin position="24"/>
        <end position="566"/>
    </location>
</feature>
<keyword evidence="3" id="KW-1185">Reference proteome</keyword>
<dbReference type="Pfam" id="PF19872">
    <property type="entry name" value="DUF6345"/>
    <property type="match status" value="1"/>
</dbReference>
<proteinExistence type="predicted"/>
<reference evidence="2 3" key="1">
    <citation type="submission" date="2024-02" db="EMBL/GenBank/DDBJ databases">
        <title>Discinaceae phylogenomics.</title>
        <authorList>
            <person name="Dirks A.C."/>
            <person name="James T.Y."/>
        </authorList>
    </citation>
    <scope>NUCLEOTIDE SEQUENCE [LARGE SCALE GENOMIC DNA]</scope>
    <source>
        <strain evidence="2 3">ACD0624</strain>
    </source>
</reference>
<protein>
    <submittedName>
        <fullName evidence="2">Uncharacterized protein</fullName>
    </submittedName>
</protein>
<feature type="signal peptide" evidence="1">
    <location>
        <begin position="1"/>
        <end position="23"/>
    </location>
</feature>
<dbReference type="InterPro" id="IPR045926">
    <property type="entry name" value="DUF6345"/>
</dbReference>
<evidence type="ECO:0000313" key="2">
    <source>
        <dbReference type="EMBL" id="KAL0631325.1"/>
    </source>
</evidence>
<dbReference type="EMBL" id="JBBBZM010000266">
    <property type="protein sequence ID" value="KAL0631325.1"/>
    <property type="molecule type" value="Genomic_DNA"/>
</dbReference>
<organism evidence="2 3">
    <name type="scientific">Discina gigas</name>
    <dbReference type="NCBI Taxonomy" id="1032678"/>
    <lineage>
        <taxon>Eukaryota</taxon>
        <taxon>Fungi</taxon>
        <taxon>Dikarya</taxon>
        <taxon>Ascomycota</taxon>
        <taxon>Pezizomycotina</taxon>
        <taxon>Pezizomycetes</taxon>
        <taxon>Pezizales</taxon>
        <taxon>Discinaceae</taxon>
        <taxon>Discina</taxon>
    </lineage>
</organism>
<comment type="caution">
    <text evidence="2">The sequence shown here is derived from an EMBL/GenBank/DDBJ whole genome shotgun (WGS) entry which is preliminary data.</text>
</comment>
<evidence type="ECO:0000256" key="1">
    <source>
        <dbReference type="SAM" id="SignalP"/>
    </source>
</evidence>
<dbReference type="Proteomes" id="UP001447188">
    <property type="component" value="Unassembled WGS sequence"/>
</dbReference>
<gene>
    <name evidence="2" type="ORF">Q9L58_009815</name>
</gene>